<feature type="compositionally biased region" description="Basic and acidic residues" evidence="1">
    <location>
        <begin position="79"/>
        <end position="91"/>
    </location>
</feature>
<feature type="compositionally biased region" description="Polar residues" evidence="1">
    <location>
        <begin position="282"/>
        <end position="296"/>
    </location>
</feature>
<feature type="compositionally biased region" description="Polar residues" evidence="1">
    <location>
        <begin position="113"/>
        <end position="123"/>
    </location>
</feature>
<dbReference type="Proteomes" id="UP001381693">
    <property type="component" value="Unassembled WGS sequence"/>
</dbReference>
<proteinExistence type="predicted"/>
<feature type="compositionally biased region" description="Basic and acidic residues" evidence="1">
    <location>
        <begin position="223"/>
        <end position="233"/>
    </location>
</feature>
<protein>
    <submittedName>
        <fullName evidence="2">Uncharacterized protein</fullName>
    </submittedName>
</protein>
<evidence type="ECO:0000313" key="2">
    <source>
        <dbReference type="EMBL" id="KAK7072484.1"/>
    </source>
</evidence>
<evidence type="ECO:0000313" key="3">
    <source>
        <dbReference type="Proteomes" id="UP001381693"/>
    </source>
</evidence>
<feature type="compositionally biased region" description="Polar residues" evidence="1">
    <location>
        <begin position="238"/>
        <end position="266"/>
    </location>
</feature>
<comment type="caution">
    <text evidence="2">The sequence shown here is derived from an EMBL/GenBank/DDBJ whole genome shotgun (WGS) entry which is preliminary data.</text>
</comment>
<evidence type="ECO:0000256" key="1">
    <source>
        <dbReference type="SAM" id="MobiDB-lite"/>
    </source>
</evidence>
<gene>
    <name evidence="2" type="ORF">SK128_012782</name>
</gene>
<feature type="region of interest" description="Disordered" evidence="1">
    <location>
        <begin position="79"/>
        <end position="298"/>
    </location>
</feature>
<feature type="compositionally biased region" description="Low complexity" evidence="1">
    <location>
        <begin position="169"/>
        <end position="184"/>
    </location>
</feature>
<name>A0AAN8X5K2_HALRR</name>
<keyword evidence="3" id="KW-1185">Reference proteome</keyword>
<reference evidence="2 3" key="1">
    <citation type="submission" date="2023-11" db="EMBL/GenBank/DDBJ databases">
        <title>Halocaridina rubra genome assembly.</title>
        <authorList>
            <person name="Smith C."/>
        </authorList>
    </citation>
    <scope>NUCLEOTIDE SEQUENCE [LARGE SCALE GENOMIC DNA]</scope>
    <source>
        <strain evidence="2">EP-1</strain>
        <tissue evidence="2">Whole</tissue>
    </source>
</reference>
<sequence>MSAVSAVGGVTGDESCAIPFIDDSGSSCASSMMGEGEDTDTASLNRLLDDAASREFSINGLHDDLANLSCGYISIDAHDGSQSDVHSDVQSRSDVGSSGGDSQEKSRAGSGRWSWQQSSPGSHRTSKSSIKSSDNLDEDQTENDDEDKKPPPSLPPSLPVCDTCEDRSSTSSSCFTATSSSVLSCTTCAAESDARPEQDTRIPDQLPSEEPPEVTTEISESPSTKDKGQKDTGEVPVHSSSLESPNPSLTVVPNGQTTPNRLSISSKPEVWSPGSEAPIPLTASTPQPGGSGNTTVEPKYAAPHHYISSLRVASMRGAADMGGALIARVATFLRTQYKSLISSPLQLPWCSGFRYVWIMDCKNIYIKIC</sequence>
<dbReference type="AlphaFoldDB" id="A0AAN8X5K2"/>
<organism evidence="2 3">
    <name type="scientific">Halocaridina rubra</name>
    <name type="common">Hawaiian red shrimp</name>
    <dbReference type="NCBI Taxonomy" id="373956"/>
    <lineage>
        <taxon>Eukaryota</taxon>
        <taxon>Metazoa</taxon>
        <taxon>Ecdysozoa</taxon>
        <taxon>Arthropoda</taxon>
        <taxon>Crustacea</taxon>
        <taxon>Multicrustacea</taxon>
        <taxon>Malacostraca</taxon>
        <taxon>Eumalacostraca</taxon>
        <taxon>Eucarida</taxon>
        <taxon>Decapoda</taxon>
        <taxon>Pleocyemata</taxon>
        <taxon>Caridea</taxon>
        <taxon>Atyoidea</taxon>
        <taxon>Atyidae</taxon>
        <taxon>Halocaridina</taxon>
    </lineage>
</organism>
<feature type="compositionally biased region" description="Basic and acidic residues" evidence="1">
    <location>
        <begin position="192"/>
        <end position="202"/>
    </location>
</feature>
<accession>A0AAN8X5K2</accession>
<feature type="compositionally biased region" description="Acidic residues" evidence="1">
    <location>
        <begin position="135"/>
        <end position="145"/>
    </location>
</feature>
<dbReference type="EMBL" id="JAXCGZ010013465">
    <property type="protein sequence ID" value="KAK7072484.1"/>
    <property type="molecule type" value="Genomic_DNA"/>
</dbReference>